<reference evidence="2" key="1">
    <citation type="submission" date="2016-10" db="EMBL/GenBank/DDBJ databases">
        <authorList>
            <person name="Varghese N."/>
            <person name="Submissions S."/>
        </authorList>
    </citation>
    <scope>NUCLEOTIDE SEQUENCE [LARGE SCALE GENOMIC DNA]</scope>
    <source>
        <strain evidence="2">DSM 44437</strain>
    </source>
</reference>
<protein>
    <submittedName>
        <fullName evidence="1">Uncharacterized protein</fullName>
    </submittedName>
</protein>
<evidence type="ECO:0000313" key="2">
    <source>
        <dbReference type="Proteomes" id="UP000199503"/>
    </source>
</evidence>
<dbReference type="EMBL" id="FOFV01000003">
    <property type="protein sequence ID" value="SEQ52154.1"/>
    <property type="molecule type" value="Genomic_DNA"/>
</dbReference>
<name>A0A1H9GQ56_9PSEU</name>
<organism evidence="1 2">
    <name type="scientific">Lentzea albida</name>
    <dbReference type="NCBI Taxonomy" id="65499"/>
    <lineage>
        <taxon>Bacteria</taxon>
        <taxon>Bacillati</taxon>
        <taxon>Actinomycetota</taxon>
        <taxon>Actinomycetes</taxon>
        <taxon>Pseudonocardiales</taxon>
        <taxon>Pseudonocardiaceae</taxon>
        <taxon>Lentzea</taxon>
    </lineage>
</organism>
<accession>A0A1H9GQ56</accession>
<dbReference type="OrthoDB" id="4350312at2"/>
<dbReference type="RefSeq" id="WP_089913255.1">
    <property type="nucleotide sequence ID" value="NZ_FOFV01000003.1"/>
</dbReference>
<gene>
    <name evidence="1" type="ORF">SAMN04488000_103221</name>
</gene>
<proteinExistence type="predicted"/>
<sequence length="217" mass="23568">MTESATYDIAVSFAEDQRTVAEEVVEACRQRGLTVLESNDLPQAEVRYLVPFVSTVDEIVSDHEHVLPVLTGEPPASSDVRYLRADEYLVNSLVARIEAAETAGQHRVPVADLAAALKQQETPEPEAPEPAPVQQSPLRALAEQFAAAPPALARRGLAGTLHLGGTTVAVRVERENDAVYALEVRDDEIVNFVVVGDSPDLFSTLWQRIEDMLTATA</sequence>
<evidence type="ECO:0000313" key="1">
    <source>
        <dbReference type="EMBL" id="SEQ52154.1"/>
    </source>
</evidence>
<dbReference type="Proteomes" id="UP000199503">
    <property type="component" value="Unassembled WGS sequence"/>
</dbReference>
<keyword evidence="2" id="KW-1185">Reference proteome</keyword>
<dbReference type="AlphaFoldDB" id="A0A1H9GQ56"/>